<keyword evidence="2" id="KW-1185">Reference proteome</keyword>
<dbReference type="OrthoDB" id="5955283at2759"/>
<organism evidence="1 2">
    <name type="scientific">Mytilus coruscus</name>
    <name type="common">Sea mussel</name>
    <dbReference type="NCBI Taxonomy" id="42192"/>
    <lineage>
        <taxon>Eukaryota</taxon>
        <taxon>Metazoa</taxon>
        <taxon>Spiralia</taxon>
        <taxon>Lophotrochozoa</taxon>
        <taxon>Mollusca</taxon>
        <taxon>Bivalvia</taxon>
        <taxon>Autobranchia</taxon>
        <taxon>Pteriomorphia</taxon>
        <taxon>Mytilida</taxon>
        <taxon>Mytiloidea</taxon>
        <taxon>Mytilidae</taxon>
        <taxon>Mytilinae</taxon>
        <taxon>Mytilus</taxon>
    </lineage>
</organism>
<dbReference type="EMBL" id="CACVKT020005510">
    <property type="protein sequence ID" value="CAC5395456.1"/>
    <property type="molecule type" value="Genomic_DNA"/>
</dbReference>
<protein>
    <submittedName>
        <fullName evidence="1">Uncharacterized protein</fullName>
    </submittedName>
</protein>
<dbReference type="PANTHER" id="PTHR46579">
    <property type="entry name" value="F5/8 TYPE C DOMAIN-CONTAINING PROTEIN-RELATED"/>
    <property type="match status" value="1"/>
</dbReference>
<dbReference type="PANTHER" id="PTHR46579:SF1">
    <property type="entry name" value="F5_8 TYPE C DOMAIN-CONTAINING PROTEIN"/>
    <property type="match status" value="1"/>
</dbReference>
<dbReference type="AlphaFoldDB" id="A0A6J8CJ02"/>
<name>A0A6J8CJ02_MYTCO</name>
<reference evidence="1 2" key="1">
    <citation type="submission" date="2020-06" db="EMBL/GenBank/DDBJ databases">
        <authorList>
            <person name="Li R."/>
            <person name="Bekaert M."/>
        </authorList>
    </citation>
    <scope>NUCLEOTIDE SEQUENCE [LARGE SCALE GENOMIC DNA]</scope>
    <source>
        <strain evidence="2">wild</strain>
    </source>
</reference>
<evidence type="ECO:0000313" key="2">
    <source>
        <dbReference type="Proteomes" id="UP000507470"/>
    </source>
</evidence>
<dbReference type="Proteomes" id="UP000507470">
    <property type="component" value="Unassembled WGS sequence"/>
</dbReference>
<sequence>MRCVHPGETYKTAAGGSVHVFPYDASKSMYEERTSSNCLEDAAIATESRKTFKGIKGPSFLMTLKSYDYVKSSSIDYMHGVLLGIGKLLIKLWVGSSHRPLWVYSCFPFENINGVLMELFDGTQNIEFQMMYSINVVQSMSLMVKGINDQNLIHFADKNNSAKAIIGTSAASFPIGASSNITLSDNLFGKLVNEVKFVPVKILSYKRMSLRGNTLHSTAYTRVQMRNTYTVKYYDFGSKTVQLGMHSSLHSCKEM</sequence>
<accession>A0A6J8CJ02</accession>
<gene>
    <name evidence="1" type="ORF">MCOR_30128</name>
</gene>
<evidence type="ECO:0000313" key="1">
    <source>
        <dbReference type="EMBL" id="CAC5395456.1"/>
    </source>
</evidence>
<proteinExistence type="predicted"/>